<name>A0A2K2EXT3_9CLOT</name>
<sequence>MNKKTVILILLPIILILGIILWIANSLFGNPVSKLIVKNSSQKYLIENFDDPDLYIDRVGYNFKNNSYFAHVVSKKSIDTRFAIYSDGFGRIKRDDYANQVMSGWNTAMRLEEAYRKLVNTVLKAGDFPYKSNIAFGELVIDSRSSYFQNINYLSMSDLELDKEYDIKEMGRKYGHLVIYVDSDEVSEEKAAEILIDIKNRFDKADVPFYSIDFTLEKPKDENNDGKRPGEPLNILYFLAEDIYEDGMVERVQEAHAKTDAYYKEMEELKR</sequence>
<evidence type="ECO:0000259" key="2">
    <source>
        <dbReference type="Pfam" id="PF25425"/>
    </source>
</evidence>
<dbReference type="Pfam" id="PF25425">
    <property type="entry name" value="YfjL_N"/>
    <property type="match status" value="1"/>
</dbReference>
<dbReference type="Pfam" id="PF24911">
    <property type="entry name" value="YfjL_C"/>
    <property type="match status" value="1"/>
</dbReference>
<dbReference type="Proteomes" id="UP000236151">
    <property type="component" value="Unassembled WGS sequence"/>
</dbReference>
<comment type="caution">
    <text evidence="3">The sequence shown here is derived from an EMBL/GenBank/DDBJ whole genome shotgun (WGS) entry which is preliminary data.</text>
</comment>
<dbReference type="InterPro" id="IPR057359">
    <property type="entry name" value="YfjL_N"/>
</dbReference>
<keyword evidence="4" id="KW-1185">Reference proteome</keyword>
<evidence type="ECO:0000313" key="4">
    <source>
        <dbReference type="Proteomes" id="UP000236151"/>
    </source>
</evidence>
<protein>
    <submittedName>
        <fullName evidence="3">Uncharacterized protein</fullName>
    </submittedName>
</protein>
<organism evidence="3 4">
    <name type="scientific">Clostridium thermosuccinogenes</name>
    <dbReference type="NCBI Taxonomy" id="84032"/>
    <lineage>
        <taxon>Bacteria</taxon>
        <taxon>Bacillati</taxon>
        <taxon>Bacillota</taxon>
        <taxon>Clostridia</taxon>
        <taxon>Eubacteriales</taxon>
        <taxon>Clostridiaceae</taxon>
        <taxon>Clostridium</taxon>
    </lineage>
</organism>
<evidence type="ECO:0000313" key="3">
    <source>
        <dbReference type="EMBL" id="PNT96978.1"/>
    </source>
</evidence>
<reference evidence="3 4" key="1">
    <citation type="submission" date="2017-06" db="EMBL/GenBank/DDBJ databases">
        <title>Investigating the central metabolism of Clostridium thermosuccinogenes.</title>
        <authorList>
            <person name="Koendjbiharie J.G."/>
            <person name="van Kranenburg R."/>
        </authorList>
    </citation>
    <scope>NUCLEOTIDE SEQUENCE [LARGE SCALE GENOMIC DNA]</scope>
    <source>
        <strain evidence="3 4">DSM 5806</strain>
    </source>
</reference>
<dbReference type="OrthoDB" id="2088234at2"/>
<proteinExistence type="predicted"/>
<feature type="domain" description="YfjL-like C-terminal" evidence="1">
    <location>
        <begin position="115"/>
        <end position="226"/>
    </location>
</feature>
<accession>A0A2K2EXT3</accession>
<dbReference type="KEGG" id="cthd:CDO33_17195"/>
<gene>
    <name evidence="3" type="ORF">CDQ84_14225</name>
</gene>
<dbReference type="InterPro" id="IPR056905">
    <property type="entry name" value="YfjL_C"/>
</dbReference>
<feature type="domain" description="YfjL-like N-terminal" evidence="2">
    <location>
        <begin position="3"/>
        <end position="95"/>
    </location>
</feature>
<evidence type="ECO:0000259" key="1">
    <source>
        <dbReference type="Pfam" id="PF24911"/>
    </source>
</evidence>
<dbReference type="RefSeq" id="WP_103082404.1">
    <property type="nucleotide sequence ID" value="NZ_CP021850.1"/>
</dbReference>
<dbReference type="AlphaFoldDB" id="A0A2K2EXT3"/>
<dbReference type="EMBL" id="NIOJ01000042">
    <property type="protein sequence ID" value="PNT96978.1"/>
    <property type="molecule type" value="Genomic_DNA"/>
</dbReference>